<dbReference type="PRINTS" id="PR02060">
    <property type="entry name" value="WOLFFAMILY"/>
</dbReference>
<feature type="domain" description="Wolframin cysteine-rich" evidence="4">
    <location>
        <begin position="545"/>
        <end position="624"/>
    </location>
</feature>
<feature type="transmembrane region" description="Helical" evidence="2">
    <location>
        <begin position="367"/>
        <end position="390"/>
    </location>
</feature>
<proteinExistence type="predicted"/>
<dbReference type="PANTHER" id="PTHR13098:SF3">
    <property type="entry name" value="WOLFRAMIN"/>
    <property type="match status" value="1"/>
</dbReference>
<dbReference type="EMBL" id="JAKKPZ010000002">
    <property type="protein sequence ID" value="KAI1725436.1"/>
    <property type="molecule type" value="Genomic_DNA"/>
</dbReference>
<dbReference type="Proteomes" id="UP001201812">
    <property type="component" value="Unassembled WGS sequence"/>
</dbReference>
<dbReference type="GO" id="GO:0055074">
    <property type="term" value="P:calcium ion homeostasis"/>
    <property type="evidence" value="ECO:0007669"/>
    <property type="project" value="TreeGrafter"/>
</dbReference>
<feature type="domain" description="Wolframin OB-fold" evidence="3">
    <location>
        <begin position="635"/>
        <end position="755"/>
    </location>
</feature>
<evidence type="ECO:0000259" key="4">
    <source>
        <dbReference type="Pfam" id="PF20053"/>
    </source>
</evidence>
<dbReference type="GO" id="GO:0005789">
    <property type="term" value="C:endoplasmic reticulum membrane"/>
    <property type="evidence" value="ECO:0007669"/>
    <property type="project" value="TreeGrafter"/>
</dbReference>
<evidence type="ECO:0000256" key="1">
    <source>
        <dbReference type="SAM" id="MobiDB-lite"/>
    </source>
</evidence>
<organism evidence="5 6">
    <name type="scientific">Ditylenchus destructor</name>
    <dbReference type="NCBI Taxonomy" id="166010"/>
    <lineage>
        <taxon>Eukaryota</taxon>
        <taxon>Metazoa</taxon>
        <taxon>Ecdysozoa</taxon>
        <taxon>Nematoda</taxon>
        <taxon>Chromadorea</taxon>
        <taxon>Rhabditida</taxon>
        <taxon>Tylenchina</taxon>
        <taxon>Tylenchomorpha</taxon>
        <taxon>Sphaerularioidea</taxon>
        <taxon>Anguinidae</taxon>
        <taxon>Anguininae</taxon>
        <taxon>Ditylenchus</taxon>
    </lineage>
</organism>
<dbReference type="InterPro" id="IPR026209">
    <property type="entry name" value="Wolframin_fam"/>
</dbReference>
<keyword evidence="6" id="KW-1185">Reference proteome</keyword>
<feature type="transmembrane region" description="Helical" evidence="2">
    <location>
        <begin position="510"/>
        <end position="528"/>
    </location>
</feature>
<accession>A0AAD4NH03</accession>
<comment type="caution">
    <text evidence="5">The sequence shown here is derived from an EMBL/GenBank/DDBJ whole genome shotgun (WGS) entry which is preliminary data.</text>
</comment>
<dbReference type="GO" id="GO:0030968">
    <property type="term" value="P:endoplasmic reticulum unfolded protein response"/>
    <property type="evidence" value="ECO:0007669"/>
    <property type="project" value="TreeGrafter"/>
</dbReference>
<keyword evidence="2" id="KW-1133">Transmembrane helix</keyword>
<dbReference type="InterPro" id="IPR045461">
    <property type="entry name" value="Wolframin_OB_fold"/>
</dbReference>
<dbReference type="Pfam" id="PF20053">
    <property type="entry name" value="WC-rich"/>
    <property type="match status" value="1"/>
</dbReference>
<gene>
    <name evidence="5" type="ORF">DdX_02094</name>
</gene>
<feature type="region of interest" description="Disordered" evidence="1">
    <location>
        <begin position="236"/>
        <end position="263"/>
    </location>
</feature>
<feature type="transmembrane region" description="Helical" evidence="2">
    <location>
        <begin position="327"/>
        <end position="347"/>
    </location>
</feature>
<feature type="region of interest" description="Disordered" evidence="1">
    <location>
        <begin position="1"/>
        <end position="39"/>
    </location>
</feature>
<reference evidence="5" key="1">
    <citation type="submission" date="2022-01" db="EMBL/GenBank/DDBJ databases">
        <title>Genome Sequence Resource for Two Populations of Ditylenchus destructor, the Migratory Endoparasitic Phytonematode.</title>
        <authorList>
            <person name="Zhang H."/>
            <person name="Lin R."/>
            <person name="Xie B."/>
        </authorList>
    </citation>
    <scope>NUCLEOTIDE SEQUENCE</scope>
    <source>
        <strain evidence="5">BazhouSP</strain>
    </source>
</reference>
<feature type="transmembrane region" description="Helical" evidence="2">
    <location>
        <begin position="185"/>
        <end position="206"/>
    </location>
</feature>
<evidence type="ECO:0000313" key="5">
    <source>
        <dbReference type="EMBL" id="KAI1725436.1"/>
    </source>
</evidence>
<dbReference type="PANTHER" id="PTHR13098">
    <property type="entry name" value="WOLFRAMIN"/>
    <property type="match status" value="1"/>
</dbReference>
<feature type="transmembrane region" description="Helical" evidence="2">
    <location>
        <begin position="155"/>
        <end position="179"/>
    </location>
</feature>
<dbReference type="Pfam" id="PF19913">
    <property type="entry name" value="WCOB"/>
    <property type="match status" value="1"/>
</dbReference>
<dbReference type="AlphaFoldDB" id="A0AAD4NH03"/>
<protein>
    <submittedName>
        <fullName evidence="5">Wolframin</fullName>
    </submittedName>
</protein>
<dbReference type="InterPro" id="IPR045400">
    <property type="entry name" value="Wolframin_Cys-rich"/>
</dbReference>
<keyword evidence="2" id="KW-0472">Membrane</keyword>
<feature type="transmembrane region" description="Helical" evidence="2">
    <location>
        <begin position="402"/>
        <end position="422"/>
    </location>
</feature>
<keyword evidence="2" id="KW-0812">Transmembrane</keyword>
<feature type="transmembrane region" description="Helical" evidence="2">
    <location>
        <begin position="302"/>
        <end position="320"/>
    </location>
</feature>
<feature type="transmembrane region" description="Helical" evidence="2">
    <location>
        <begin position="470"/>
        <end position="490"/>
    </location>
</feature>
<feature type="transmembrane region" description="Helical" evidence="2">
    <location>
        <begin position="434"/>
        <end position="458"/>
    </location>
</feature>
<evidence type="ECO:0000313" key="6">
    <source>
        <dbReference type="Proteomes" id="UP001201812"/>
    </source>
</evidence>
<evidence type="ECO:0000259" key="3">
    <source>
        <dbReference type="Pfam" id="PF19913"/>
    </source>
</evidence>
<sequence length="758" mass="86757">MSRKLKFGRRSSSSDDEPLKNSKLHNKFRDHKDDDGSWSRSVAKRIYEAAKARSNQDGKPLEGLKVLLEEFKESRNGSEQELMEQLLKNMELEDAMEHTTASRPEEESEFVDKVSKIFDKNDAAEEPKSYKFSLHSLDSLVEFLLDKMHFQWKTLVYAVFPLHQLQTLLLICLVQFISIQSILKALPVLASYASFMAMVYSTLKMFHDRKIMRRRIVWERITSIFKSVNFAARKPEKARGSDINADTPDPDSAQPAPSGGNVDDIPTTNFTTLSWEPYINFFAALFFFIFAVGNAAKAIPNPILFCGISIFFWILCFVGLAERTDKYTLAAVVANCLSCLPVIFSRMKLPIGSWLIWRPIFETRIGIAQFAIGLPSLSLIAVPLIYLYMARKTKSFEELAKLLVPHLVCLSWSHTAVTMWLIGFKSFNMPGLVLTGSLVSFLIFPSHVGLTIAGGVLLSQLKSSVDFMNITKGFVTVFVLVLPFAIGKAYKYLMKKYNITVFKRESKRLWLLFFIYICALLMVISFLYQRSPSYDHSSDITNMTWSQFDKHCSFSDSNSIKAQITCSKLKDTAISWKGTVQAVRLVGIDNSFETLLDYIPDAAEQFLRCFYDTDRSDVDAQNQEIRPNQCSLASHNIYNFEVEVSGPYGERYISSNKGQIILTAQHSFKEVLELIEEGDVIGFVAYFDQYPVFRYPPKLRLIQIECITCKQLVSNGKKYKHLRITSAKGDRRRLWTRVYYAFRFMFNFVFAPVFYISD</sequence>
<feature type="transmembrane region" description="Helical" evidence="2">
    <location>
        <begin position="278"/>
        <end position="296"/>
    </location>
</feature>
<name>A0AAD4NH03_9BILA</name>
<feature type="transmembrane region" description="Helical" evidence="2">
    <location>
        <begin position="738"/>
        <end position="757"/>
    </location>
</feature>
<evidence type="ECO:0000256" key="2">
    <source>
        <dbReference type="SAM" id="Phobius"/>
    </source>
</evidence>